<proteinExistence type="predicted"/>
<reference evidence="1 2" key="1">
    <citation type="submission" date="2023-05" db="EMBL/GenBank/DDBJ databases">
        <title>B98-5 Cell Line De Novo Hybrid Assembly: An Optical Mapping Approach.</title>
        <authorList>
            <person name="Kananen K."/>
            <person name="Auerbach J.A."/>
            <person name="Kautto E."/>
            <person name="Blachly J.S."/>
        </authorList>
    </citation>
    <scope>NUCLEOTIDE SEQUENCE [LARGE SCALE GENOMIC DNA]</scope>
    <source>
        <strain evidence="1">B95-8</strain>
        <tissue evidence="1">Cell line</tissue>
    </source>
</reference>
<name>A0ABQ9V849_SAGOE</name>
<accession>A0ABQ9V849</accession>
<gene>
    <name evidence="1" type="ORF">P7K49_014754</name>
</gene>
<evidence type="ECO:0000313" key="2">
    <source>
        <dbReference type="Proteomes" id="UP001266305"/>
    </source>
</evidence>
<dbReference type="Proteomes" id="UP001266305">
    <property type="component" value="Unassembled WGS sequence"/>
</dbReference>
<evidence type="ECO:0000313" key="1">
    <source>
        <dbReference type="EMBL" id="KAK2105240.1"/>
    </source>
</evidence>
<organism evidence="1 2">
    <name type="scientific">Saguinus oedipus</name>
    <name type="common">Cotton-top tamarin</name>
    <name type="synonym">Oedipomidas oedipus</name>
    <dbReference type="NCBI Taxonomy" id="9490"/>
    <lineage>
        <taxon>Eukaryota</taxon>
        <taxon>Metazoa</taxon>
        <taxon>Chordata</taxon>
        <taxon>Craniata</taxon>
        <taxon>Vertebrata</taxon>
        <taxon>Euteleostomi</taxon>
        <taxon>Mammalia</taxon>
        <taxon>Eutheria</taxon>
        <taxon>Euarchontoglires</taxon>
        <taxon>Primates</taxon>
        <taxon>Haplorrhini</taxon>
        <taxon>Platyrrhini</taxon>
        <taxon>Cebidae</taxon>
        <taxon>Callitrichinae</taxon>
        <taxon>Saguinus</taxon>
    </lineage>
</organism>
<sequence>MLPTYCPAAGPWILGAIRKCTFADQAAADRGAAARLGRACALRDCGATRRSAFPVGARASAICARALGLAVHCRASRLRRAGEDASRAREELVATEETNPSLDSPAFWLSDLGRALALLTFARGRPCVLRPRLAFSPGCWPRRIKFC</sequence>
<protein>
    <submittedName>
        <fullName evidence="1">Uncharacterized protein</fullName>
    </submittedName>
</protein>
<comment type="caution">
    <text evidence="1">The sequence shown here is derived from an EMBL/GenBank/DDBJ whole genome shotgun (WGS) entry which is preliminary data.</text>
</comment>
<dbReference type="EMBL" id="JASSZA010000007">
    <property type="protein sequence ID" value="KAK2105240.1"/>
    <property type="molecule type" value="Genomic_DNA"/>
</dbReference>
<keyword evidence="2" id="KW-1185">Reference proteome</keyword>